<organism evidence="3">
    <name type="scientific">Gongylonema pulchrum</name>
    <dbReference type="NCBI Taxonomy" id="637853"/>
    <lineage>
        <taxon>Eukaryota</taxon>
        <taxon>Metazoa</taxon>
        <taxon>Ecdysozoa</taxon>
        <taxon>Nematoda</taxon>
        <taxon>Chromadorea</taxon>
        <taxon>Rhabditida</taxon>
        <taxon>Spirurina</taxon>
        <taxon>Spiruromorpha</taxon>
        <taxon>Spiruroidea</taxon>
        <taxon>Gongylonematidae</taxon>
        <taxon>Gongylonema</taxon>
    </lineage>
</organism>
<evidence type="ECO:0000313" key="1">
    <source>
        <dbReference type="EMBL" id="VDK70173.1"/>
    </source>
</evidence>
<dbReference type="AlphaFoldDB" id="A0A183DKN2"/>
<dbReference type="Proteomes" id="UP000271098">
    <property type="component" value="Unassembled WGS sequence"/>
</dbReference>
<proteinExistence type="predicted"/>
<dbReference type="EMBL" id="UYRT01029654">
    <property type="protein sequence ID" value="VDK70173.1"/>
    <property type="molecule type" value="Genomic_DNA"/>
</dbReference>
<gene>
    <name evidence="1" type="ORF">GPUH_LOCUS9270</name>
</gene>
<name>A0A183DKN2_9BILA</name>
<sequence length="75" mass="8252">MSGTSGMRKSRDRNELVTDVKDSNCFAVLHTKLSEDDMKKLLADAMIDVSLGDKYANMGLNILNTPVKHAFVCCS</sequence>
<evidence type="ECO:0000313" key="2">
    <source>
        <dbReference type="Proteomes" id="UP000271098"/>
    </source>
</evidence>
<accession>A0A183DKN2</accession>
<keyword evidence="2" id="KW-1185">Reference proteome</keyword>
<evidence type="ECO:0000313" key="3">
    <source>
        <dbReference type="WBParaSite" id="GPUH_0000928401-mRNA-1"/>
    </source>
</evidence>
<reference evidence="3" key="1">
    <citation type="submission" date="2016-06" db="UniProtKB">
        <authorList>
            <consortium name="WormBaseParasite"/>
        </authorList>
    </citation>
    <scope>IDENTIFICATION</scope>
</reference>
<protein>
    <submittedName>
        <fullName evidence="3">40S ribosomal protein S6</fullName>
    </submittedName>
</protein>
<reference evidence="1 2" key="2">
    <citation type="submission" date="2018-11" db="EMBL/GenBank/DDBJ databases">
        <authorList>
            <consortium name="Pathogen Informatics"/>
        </authorList>
    </citation>
    <scope>NUCLEOTIDE SEQUENCE [LARGE SCALE GENOMIC DNA]</scope>
</reference>
<dbReference type="WBParaSite" id="GPUH_0000928401-mRNA-1">
    <property type="protein sequence ID" value="GPUH_0000928401-mRNA-1"/>
    <property type="gene ID" value="GPUH_0000928401"/>
</dbReference>